<dbReference type="Gramene" id="Pp3c11_9150V3.1">
    <property type="protein sequence ID" value="PAC:32959536.CDS.1"/>
    <property type="gene ID" value="Pp3c11_9150"/>
</dbReference>
<dbReference type="EnsemblPlants" id="Pp3c11_9150V3.2">
    <property type="protein sequence ID" value="PAC:32959537.CDS.1"/>
    <property type="gene ID" value="Pp3c11_9150"/>
</dbReference>
<reference evidence="1 3" key="2">
    <citation type="journal article" date="2018" name="Plant J.">
        <title>The Physcomitrella patens chromosome-scale assembly reveals moss genome structure and evolution.</title>
        <authorList>
            <person name="Lang D."/>
            <person name="Ullrich K.K."/>
            <person name="Murat F."/>
            <person name="Fuchs J."/>
            <person name="Jenkins J."/>
            <person name="Haas F.B."/>
            <person name="Piednoel M."/>
            <person name="Gundlach H."/>
            <person name="Van Bel M."/>
            <person name="Meyberg R."/>
            <person name="Vives C."/>
            <person name="Morata J."/>
            <person name="Symeonidi A."/>
            <person name="Hiss M."/>
            <person name="Muchero W."/>
            <person name="Kamisugi Y."/>
            <person name="Saleh O."/>
            <person name="Blanc G."/>
            <person name="Decker E.L."/>
            <person name="van Gessel N."/>
            <person name="Grimwood J."/>
            <person name="Hayes R.D."/>
            <person name="Graham S.W."/>
            <person name="Gunter L.E."/>
            <person name="McDaniel S.F."/>
            <person name="Hoernstein S.N.W."/>
            <person name="Larsson A."/>
            <person name="Li F.W."/>
            <person name="Perroud P.F."/>
            <person name="Phillips J."/>
            <person name="Ranjan P."/>
            <person name="Rokshar D.S."/>
            <person name="Rothfels C.J."/>
            <person name="Schneider L."/>
            <person name="Shu S."/>
            <person name="Stevenson D.W."/>
            <person name="Thummler F."/>
            <person name="Tillich M."/>
            <person name="Villarreal Aguilar J.C."/>
            <person name="Widiez T."/>
            <person name="Wong G.K."/>
            <person name="Wymore A."/>
            <person name="Zhang Y."/>
            <person name="Zimmer A.D."/>
            <person name="Quatrano R.S."/>
            <person name="Mayer K.F.X."/>
            <person name="Goodstein D."/>
            <person name="Casacuberta J.M."/>
            <person name="Vandepoele K."/>
            <person name="Reski R."/>
            <person name="Cuming A.C."/>
            <person name="Tuskan G.A."/>
            <person name="Maumus F."/>
            <person name="Salse J."/>
            <person name="Schmutz J."/>
            <person name="Rensing S.A."/>
        </authorList>
    </citation>
    <scope>NUCLEOTIDE SEQUENCE [LARGE SCALE GENOMIC DNA]</scope>
    <source>
        <strain evidence="2 3">cv. Gransden 2004</strain>
    </source>
</reference>
<protein>
    <submittedName>
        <fullName evidence="1 2">Uncharacterized protein</fullName>
    </submittedName>
</protein>
<proteinExistence type="predicted"/>
<evidence type="ECO:0000313" key="1">
    <source>
        <dbReference type="EMBL" id="PNR45024.1"/>
    </source>
</evidence>
<dbReference type="Proteomes" id="UP000006727">
    <property type="component" value="Chromosome 11"/>
</dbReference>
<evidence type="ECO:0000313" key="2">
    <source>
        <dbReference type="EnsemblPlants" id="PAC:32959536.CDS.1"/>
    </source>
</evidence>
<dbReference type="EnsemblPlants" id="Pp3c11_9150V3.1">
    <property type="protein sequence ID" value="PAC:32959536.CDS.1"/>
    <property type="gene ID" value="Pp3c11_9150"/>
</dbReference>
<dbReference type="AlphaFoldDB" id="A0A2K1JU16"/>
<reference evidence="1 3" key="1">
    <citation type="journal article" date="2008" name="Science">
        <title>The Physcomitrella genome reveals evolutionary insights into the conquest of land by plants.</title>
        <authorList>
            <person name="Rensing S."/>
            <person name="Lang D."/>
            <person name="Zimmer A."/>
            <person name="Terry A."/>
            <person name="Salamov A."/>
            <person name="Shapiro H."/>
            <person name="Nishiyama T."/>
            <person name="Perroud P.-F."/>
            <person name="Lindquist E."/>
            <person name="Kamisugi Y."/>
            <person name="Tanahashi T."/>
            <person name="Sakakibara K."/>
            <person name="Fujita T."/>
            <person name="Oishi K."/>
            <person name="Shin-I T."/>
            <person name="Kuroki Y."/>
            <person name="Toyoda A."/>
            <person name="Suzuki Y."/>
            <person name="Hashimoto A."/>
            <person name="Yamaguchi K."/>
            <person name="Sugano A."/>
            <person name="Kohara Y."/>
            <person name="Fujiyama A."/>
            <person name="Anterola A."/>
            <person name="Aoki S."/>
            <person name="Ashton N."/>
            <person name="Barbazuk W.B."/>
            <person name="Barker E."/>
            <person name="Bennetzen J."/>
            <person name="Bezanilla M."/>
            <person name="Blankenship R."/>
            <person name="Cho S.H."/>
            <person name="Dutcher S."/>
            <person name="Estelle M."/>
            <person name="Fawcett J.A."/>
            <person name="Gundlach H."/>
            <person name="Hanada K."/>
            <person name="Heyl A."/>
            <person name="Hicks K.A."/>
            <person name="Hugh J."/>
            <person name="Lohr M."/>
            <person name="Mayer K."/>
            <person name="Melkozernov A."/>
            <person name="Murata T."/>
            <person name="Nelson D."/>
            <person name="Pils B."/>
            <person name="Prigge M."/>
            <person name="Reiss B."/>
            <person name="Renner T."/>
            <person name="Rombauts S."/>
            <person name="Rushton P."/>
            <person name="Sanderfoot A."/>
            <person name="Schween G."/>
            <person name="Shiu S.-H."/>
            <person name="Stueber K."/>
            <person name="Theodoulou F.L."/>
            <person name="Tu H."/>
            <person name="Van de Peer Y."/>
            <person name="Verrier P.J."/>
            <person name="Waters E."/>
            <person name="Wood A."/>
            <person name="Yang L."/>
            <person name="Cove D."/>
            <person name="Cuming A."/>
            <person name="Hasebe M."/>
            <person name="Lucas S."/>
            <person name="Mishler D.B."/>
            <person name="Reski R."/>
            <person name="Grigoriev I."/>
            <person name="Quatrano R.S."/>
            <person name="Boore J.L."/>
        </authorList>
    </citation>
    <scope>NUCLEOTIDE SEQUENCE [LARGE SCALE GENOMIC DNA]</scope>
    <source>
        <strain evidence="2 3">cv. Gransden 2004</strain>
    </source>
</reference>
<dbReference type="InParanoid" id="A0A2K1JU16"/>
<keyword evidence="3" id="KW-1185">Reference proteome</keyword>
<reference evidence="2" key="3">
    <citation type="submission" date="2020-12" db="UniProtKB">
        <authorList>
            <consortium name="EnsemblPlants"/>
        </authorList>
    </citation>
    <scope>IDENTIFICATION</scope>
</reference>
<sequence>MGVVLGWYIPSQNAPAHHIDCTSFVLIVRGLVGNLFSFESCCKLLDQSVGGIRF</sequence>
<name>A0A2K1JU16_PHYPA</name>
<accession>A0A2K1JU16</accession>
<dbReference type="EMBL" id="ABEU02000011">
    <property type="protein sequence ID" value="PNR45024.1"/>
    <property type="molecule type" value="Genomic_DNA"/>
</dbReference>
<gene>
    <name evidence="1" type="ORF">PHYPA_014795</name>
</gene>
<evidence type="ECO:0000313" key="3">
    <source>
        <dbReference type="Proteomes" id="UP000006727"/>
    </source>
</evidence>
<organism evidence="1">
    <name type="scientific">Physcomitrium patens</name>
    <name type="common">Spreading-leaved earth moss</name>
    <name type="synonym">Physcomitrella patens</name>
    <dbReference type="NCBI Taxonomy" id="3218"/>
    <lineage>
        <taxon>Eukaryota</taxon>
        <taxon>Viridiplantae</taxon>
        <taxon>Streptophyta</taxon>
        <taxon>Embryophyta</taxon>
        <taxon>Bryophyta</taxon>
        <taxon>Bryophytina</taxon>
        <taxon>Bryopsida</taxon>
        <taxon>Funariidae</taxon>
        <taxon>Funariales</taxon>
        <taxon>Funariaceae</taxon>
        <taxon>Physcomitrium</taxon>
    </lineage>
</organism>
<dbReference type="Gramene" id="Pp3c11_9150V3.2">
    <property type="protein sequence ID" value="PAC:32959537.CDS.1"/>
    <property type="gene ID" value="Pp3c11_9150"/>
</dbReference>